<sequence length="477" mass="53708">MKYVSTRFKVTFGFEEALFCCFTEDGGLLMPETTPKVSLETLKKWKNLTYDEIVKQVVGLFVAEDEVPEDARDKLLDNAFQHFDTKDIVCLKELNDGLNVLELWHGDTLAFKDLAMTCTVQFLNYFLKKRKKHFTAVVVTSGDTGSSAIYGARNLKTIDVIVLYPHNRISKLQELMMTTAGADNIHLYAVDGSSDDIDIAAMKVWTDAGFIKEHNVGTMNSMNWCRIMIQIAHHIYAYLKVAKQIGDPVNIIIPCGGCGNMTSCVLARDMRLPIQPVGVSNKNDSFHKMMKFNERVLSNVSVSLAPAMDIALAQNVERIIWLLTDRSYDIVRHAMEDFLTNKKSKLPDSAYKKMCDVISTSVASDEIIIKAMKRCWEENQYHICPHTATAVAHFYGITEGCFAVREEKNVPSVCLATASAAKFAEAVEKADLPPCHSPKIQALEGIKERYEYVAKDVDWADLIRNKVVSISLRYQKK</sequence>
<feature type="domain" description="Threonine synthase N-terminal" evidence="2">
    <location>
        <begin position="2"/>
        <end position="80"/>
    </location>
</feature>
<dbReference type="Proteomes" id="UP001642483">
    <property type="component" value="Unassembled WGS sequence"/>
</dbReference>
<dbReference type="InterPro" id="IPR029144">
    <property type="entry name" value="Thr_synth_N"/>
</dbReference>
<dbReference type="InterPro" id="IPR037158">
    <property type="entry name" value="Thr_synth_N_sf"/>
</dbReference>
<dbReference type="InterPro" id="IPR051166">
    <property type="entry name" value="Threonine_Synthase"/>
</dbReference>
<dbReference type="Gene3D" id="3.40.50.1100">
    <property type="match status" value="2"/>
</dbReference>
<protein>
    <recommendedName>
        <fullName evidence="5">Threonine synthase</fullName>
    </recommendedName>
</protein>
<dbReference type="InterPro" id="IPR036052">
    <property type="entry name" value="TrpB-like_PALP_sf"/>
</dbReference>
<dbReference type="Pfam" id="PF14821">
    <property type="entry name" value="Thr_synth_N"/>
    <property type="match status" value="1"/>
</dbReference>
<name>A0ABP0FZI2_CLALP</name>
<keyword evidence="4" id="KW-1185">Reference proteome</keyword>
<gene>
    <name evidence="3" type="ORF">CVLEPA_LOCUS16164</name>
</gene>
<dbReference type="SUPFAM" id="SSF53686">
    <property type="entry name" value="Tryptophan synthase beta subunit-like PLP-dependent enzymes"/>
    <property type="match status" value="1"/>
</dbReference>
<accession>A0ABP0FZI2</accession>
<proteinExistence type="predicted"/>
<dbReference type="EMBL" id="CAWYQH010000098">
    <property type="protein sequence ID" value="CAK8684998.1"/>
    <property type="molecule type" value="Genomic_DNA"/>
</dbReference>
<dbReference type="Pfam" id="PF24857">
    <property type="entry name" value="THR4_C"/>
    <property type="match status" value="1"/>
</dbReference>
<dbReference type="Pfam" id="PF00291">
    <property type="entry name" value="PALP"/>
    <property type="match status" value="1"/>
</dbReference>
<dbReference type="Gene3D" id="3.90.1380.10">
    <property type="entry name" value="Threonine synthase, N-terminal domain"/>
    <property type="match status" value="1"/>
</dbReference>
<evidence type="ECO:0000259" key="2">
    <source>
        <dbReference type="Pfam" id="PF14821"/>
    </source>
</evidence>
<evidence type="ECO:0000313" key="4">
    <source>
        <dbReference type="Proteomes" id="UP001642483"/>
    </source>
</evidence>
<evidence type="ECO:0000259" key="1">
    <source>
        <dbReference type="Pfam" id="PF00291"/>
    </source>
</evidence>
<comment type="caution">
    <text evidence="3">The sequence shown here is derived from an EMBL/GenBank/DDBJ whole genome shotgun (WGS) entry which is preliminary data.</text>
</comment>
<reference evidence="3 4" key="1">
    <citation type="submission" date="2024-02" db="EMBL/GenBank/DDBJ databases">
        <authorList>
            <person name="Daric V."/>
            <person name="Darras S."/>
        </authorList>
    </citation>
    <scope>NUCLEOTIDE SEQUENCE [LARGE SCALE GENOMIC DNA]</scope>
</reference>
<evidence type="ECO:0008006" key="5">
    <source>
        <dbReference type="Google" id="ProtNLM"/>
    </source>
</evidence>
<feature type="domain" description="Tryptophan synthase beta chain-like PALP" evidence="1">
    <location>
        <begin position="104"/>
        <end position="330"/>
    </location>
</feature>
<dbReference type="PANTHER" id="PTHR42690">
    <property type="entry name" value="THREONINE SYNTHASE FAMILY MEMBER"/>
    <property type="match status" value="1"/>
</dbReference>
<dbReference type="PANTHER" id="PTHR42690:SF1">
    <property type="entry name" value="THREONINE SYNTHASE-LIKE 2"/>
    <property type="match status" value="1"/>
</dbReference>
<dbReference type="InterPro" id="IPR001926">
    <property type="entry name" value="TrpB-like_PALP"/>
</dbReference>
<organism evidence="3 4">
    <name type="scientific">Clavelina lepadiformis</name>
    <name type="common">Light-bulb sea squirt</name>
    <name type="synonym">Ascidia lepadiformis</name>
    <dbReference type="NCBI Taxonomy" id="159417"/>
    <lineage>
        <taxon>Eukaryota</taxon>
        <taxon>Metazoa</taxon>
        <taxon>Chordata</taxon>
        <taxon>Tunicata</taxon>
        <taxon>Ascidiacea</taxon>
        <taxon>Aplousobranchia</taxon>
        <taxon>Clavelinidae</taxon>
        <taxon>Clavelina</taxon>
    </lineage>
</organism>
<evidence type="ECO:0000313" key="3">
    <source>
        <dbReference type="EMBL" id="CAK8684998.1"/>
    </source>
</evidence>